<evidence type="ECO:0000256" key="1">
    <source>
        <dbReference type="ARBA" id="ARBA00022490"/>
    </source>
</evidence>
<keyword evidence="3" id="KW-0143">Chaperone</keyword>
<dbReference type="InterPro" id="IPR004029">
    <property type="entry name" value="UreE_N"/>
</dbReference>
<keyword evidence="2" id="KW-0533">Nickel</keyword>
<dbReference type="AlphaFoldDB" id="A0A6J5ZLY1"/>
<keyword evidence="1" id="KW-0963">Cytoplasm</keyword>
<organism evidence="5">
    <name type="scientific">freshwater metagenome</name>
    <dbReference type="NCBI Taxonomy" id="449393"/>
    <lineage>
        <taxon>unclassified sequences</taxon>
        <taxon>metagenomes</taxon>
        <taxon>ecological metagenomes</taxon>
    </lineage>
</organism>
<proteinExistence type="predicted"/>
<evidence type="ECO:0000259" key="4">
    <source>
        <dbReference type="Pfam" id="PF02814"/>
    </source>
</evidence>
<feature type="domain" description="UreE urease accessory N-terminal" evidence="4">
    <location>
        <begin position="18"/>
        <end position="67"/>
    </location>
</feature>
<dbReference type="GO" id="GO:0005737">
    <property type="term" value="C:cytoplasm"/>
    <property type="evidence" value="ECO:0007669"/>
    <property type="project" value="InterPro"/>
</dbReference>
<dbReference type="GO" id="GO:0006457">
    <property type="term" value="P:protein folding"/>
    <property type="evidence" value="ECO:0007669"/>
    <property type="project" value="InterPro"/>
</dbReference>
<dbReference type="EMBL" id="CAESAO010000044">
    <property type="protein sequence ID" value="CAB4341979.1"/>
    <property type="molecule type" value="Genomic_DNA"/>
</dbReference>
<dbReference type="InterPro" id="IPR012406">
    <property type="entry name" value="UreE"/>
</dbReference>
<dbReference type="PIRSF" id="PIRSF036402">
    <property type="entry name" value="Ureas_acces_UreE"/>
    <property type="match status" value="1"/>
</dbReference>
<dbReference type="SUPFAM" id="SSF69287">
    <property type="entry name" value="Urease metallochaperone UreE, N-terminal domain"/>
    <property type="match status" value="1"/>
</dbReference>
<accession>A0A6J5ZLY1</accession>
<name>A0A6J5ZLY1_9ZZZZ</name>
<evidence type="ECO:0000313" key="5">
    <source>
        <dbReference type="EMBL" id="CAB4341979.1"/>
    </source>
</evidence>
<protein>
    <submittedName>
        <fullName evidence="5">Unannotated protein</fullName>
    </submittedName>
</protein>
<dbReference type="GO" id="GO:0016151">
    <property type="term" value="F:nickel cation binding"/>
    <property type="evidence" value="ECO:0007669"/>
    <property type="project" value="InterPro"/>
</dbReference>
<dbReference type="Gene3D" id="2.60.260.20">
    <property type="entry name" value="Urease metallochaperone UreE, N-terminal domain"/>
    <property type="match status" value="1"/>
</dbReference>
<evidence type="ECO:0000256" key="2">
    <source>
        <dbReference type="ARBA" id="ARBA00022596"/>
    </source>
</evidence>
<gene>
    <name evidence="5" type="ORF">UFOPK3522_00678</name>
</gene>
<evidence type="ECO:0000256" key="3">
    <source>
        <dbReference type="ARBA" id="ARBA00023186"/>
    </source>
</evidence>
<dbReference type="InterPro" id="IPR036118">
    <property type="entry name" value="UreE_N_sf"/>
</dbReference>
<reference evidence="5" key="1">
    <citation type="submission" date="2020-05" db="EMBL/GenBank/DDBJ databases">
        <authorList>
            <person name="Chiriac C."/>
            <person name="Salcher M."/>
            <person name="Ghai R."/>
            <person name="Kavagutti S V."/>
        </authorList>
    </citation>
    <scope>NUCLEOTIDE SEQUENCE</scope>
</reference>
<dbReference type="Pfam" id="PF02814">
    <property type="entry name" value="UreE_N"/>
    <property type="match status" value="1"/>
</dbReference>
<sequence length="165" mass="18051">MNARVEEVLGQINDPRFNGLQRDYVGMPWFDARKPRQRVRSQSGTELELCLEGGTFISDGAVLWADKVSAVVARREPEQACRITFLPTADSELAIREATVLGHALGNQHIPIEFDGADLLAPILTSERVLGDTIAKLGLTTVEAHFGEERLFAQAPATKTVTPTP</sequence>